<evidence type="ECO:0000259" key="4">
    <source>
        <dbReference type="PROSITE" id="PS51034"/>
    </source>
</evidence>
<dbReference type="InterPro" id="IPR001507">
    <property type="entry name" value="ZP_dom"/>
</dbReference>
<name>A0A1D1W7T4_RAMVA</name>
<dbReference type="STRING" id="947166.A0A1D1W7T4"/>
<evidence type="ECO:0000313" key="6">
    <source>
        <dbReference type="Proteomes" id="UP000186922"/>
    </source>
</evidence>
<dbReference type="EMBL" id="BDGG01000022">
    <property type="protein sequence ID" value="GAV09450.1"/>
    <property type="molecule type" value="Genomic_DNA"/>
</dbReference>
<dbReference type="PANTHER" id="PTHR47327">
    <property type="entry name" value="FI18240P1-RELATED"/>
    <property type="match status" value="1"/>
</dbReference>
<dbReference type="CDD" id="cd01099">
    <property type="entry name" value="PAN_AP_HGF"/>
    <property type="match status" value="2"/>
</dbReference>
<feature type="transmembrane region" description="Helical" evidence="2">
    <location>
        <begin position="700"/>
        <end position="726"/>
    </location>
</feature>
<evidence type="ECO:0000256" key="1">
    <source>
        <dbReference type="SAM" id="MobiDB-lite"/>
    </source>
</evidence>
<gene>
    <name evidence="5" type="primary">RvY_18994-1</name>
    <name evidence="5" type="synonym">RvY_18994.1</name>
    <name evidence="5" type="ORF">RvY_18994</name>
</gene>
<dbReference type="InterPro" id="IPR052774">
    <property type="entry name" value="Celegans_DevNeuronal_Protein"/>
</dbReference>
<protein>
    <recommendedName>
        <fullName evidence="7">ZP domain-containing protein</fullName>
    </recommendedName>
</protein>
<proteinExistence type="predicted"/>
<evidence type="ECO:0008006" key="7">
    <source>
        <dbReference type="Google" id="ProtNLM"/>
    </source>
</evidence>
<evidence type="ECO:0000313" key="5">
    <source>
        <dbReference type="EMBL" id="GAV09450.1"/>
    </source>
</evidence>
<dbReference type="AlphaFoldDB" id="A0A1D1W7T4"/>
<dbReference type="SUPFAM" id="SSF57414">
    <property type="entry name" value="Hairpin loop containing domain-like"/>
    <property type="match status" value="2"/>
</dbReference>
<dbReference type="PROSITE" id="PS51034">
    <property type="entry name" value="ZP_2"/>
    <property type="match status" value="1"/>
</dbReference>
<feature type="domain" description="Apple" evidence="3">
    <location>
        <begin position="210"/>
        <end position="293"/>
    </location>
</feature>
<keyword evidence="6" id="KW-1185">Reference proteome</keyword>
<evidence type="ECO:0000256" key="2">
    <source>
        <dbReference type="SAM" id="Phobius"/>
    </source>
</evidence>
<keyword evidence="2" id="KW-0812">Transmembrane</keyword>
<dbReference type="Pfam" id="PF00024">
    <property type="entry name" value="PAN_1"/>
    <property type="match status" value="2"/>
</dbReference>
<keyword evidence="2" id="KW-0472">Membrane</keyword>
<evidence type="ECO:0000259" key="3">
    <source>
        <dbReference type="PROSITE" id="PS50948"/>
    </source>
</evidence>
<dbReference type="Gene3D" id="3.50.4.10">
    <property type="entry name" value="Hepatocyte Growth Factor"/>
    <property type="match status" value="2"/>
</dbReference>
<feature type="region of interest" description="Disordered" evidence="1">
    <location>
        <begin position="630"/>
        <end position="653"/>
    </location>
</feature>
<dbReference type="SMART" id="SM00241">
    <property type="entry name" value="ZP"/>
    <property type="match status" value="1"/>
</dbReference>
<dbReference type="Proteomes" id="UP000186922">
    <property type="component" value="Unassembled WGS sequence"/>
</dbReference>
<dbReference type="GO" id="GO:0009653">
    <property type="term" value="P:anatomical structure morphogenesis"/>
    <property type="evidence" value="ECO:0007669"/>
    <property type="project" value="TreeGrafter"/>
</dbReference>
<feature type="domain" description="Apple" evidence="3">
    <location>
        <begin position="300"/>
        <end position="382"/>
    </location>
</feature>
<dbReference type="InterPro" id="IPR003609">
    <property type="entry name" value="Pan_app"/>
</dbReference>
<keyword evidence="2" id="KW-1133">Transmembrane helix</keyword>
<dbReference type="SMART" id="SM00473">
    <property type="entry name" value="PAN_AP"/>
    <property type="match status" value="2"/>
</dbReference>
<accession>A0A1D1W7T4</accession>
<dbReference type="PANTHER" id="PTHR47327:SF1">
    <property type="entry name" value="RE15579P"/>
    <property type="match status" value="1"/>
</dbReference>
<sequence length="767" mass="83468">MAGDQRFQLPAVRGSSCAGTILVLVSVACQLLLLTDAQSSSSSTLAPSTSPIPTGSTAGLAGANSTTSALGISSDATASSLPSASDNELFQGGSHQATLNLSQCEGLLAFERTLDSAVSPALILNEANRTHITLWPASANSISPVEALVFPCSRQCQDAEHCLAYISDYNNERCLLLYQRPRNSRAELVPLAGLAYYEKMCLKIPKDMQCSREWAFERVVGMELQNYDDMIVHNVANRQECMSACLLEQSLLCRSAEYNHQSLDCRLSRHSRRTDPSAFHPSSEQVDYLENQCAPEPQLCEYRAVDERMFSVEQEVQNVATMAACQQYCQLSANFTCRSYRYEEGTRRCLLSADDRISVKSASNEIVQGQEQLIGFMERGECVDISMSCGPVSMTASLKLNRPFNGRFYPADKPNQCVVVGNNDFEVQLAMSLEGDECGTRSLGNGTFINDVVVQMHPIVLRDSDRRVRIACDYPSSKVTLTDDLMVDGVPPRMLNPNQPNITQTVSGIAALPKVRLQIRNGSGKEVQGAQLGDALILSIDMVDEQSAFGIAASDLVAMSGSADETLQLLDGRGCPVEPSIFPSLAKVRDGRSLTSRFAAFKFASDSIVKFRVTVSFCLDNCPMPDCSSAGSLVRRRRSTDKGHNGNSSTSAVEERELTMELAILVDTESNHAPTIGKDGVVNEVQAARFRSVVCTKSSIIWGLAISAAIIQVVTLSCCLASMAMYRRVKRQKGHIFESPSSAMHSTLAWSPPPAAAANPDLYRMYK</sequence>
<dbReference type="OrthoDB" id="6430118at2759"/>
<reference evidence="5 6" key="1">
    <citation type="journal article" date="2016" name="Nat. Commun.">
        <title>Extremotolerant tardigrade genome and improved radiotolerance of human cultured cells by tardigrade-unique protein.</title>
        <authorList>
            <person name="Hashimoto T."/>
            <person name="Horikawa D.D."/>
            <person name="Saito Y."/>
            <person name="Kuwahara H."/>
            <person name="Kozuka-Hata H."/>
            <person name="Shin-I T."/>
            <person name="Minakuchi Y."/>
            <person name="Ohishi K."/>
            <person name="Motoyama A."/>
            <person name="Aizu T."/>
            <person name="Enomoto A."/>
            <person name="Kondo K."/>
            <person name="Tanaka S."/>
            <person name="Hara Y."/>
            <person name="Koshikawa S."/>
            <person name="Sagara H."/>
            <person name="Miura T."/>
            <person name="Yokobori S."/>
            <person name="Miyagawa K."/>
            <person name="Suzuki Y."/>
            <person name="Kubo T."/>
            <person name="Oyama M."/>
            <person name="Kohara Y."/>
            <person name="Fujiyama A."/>
            <person name="Arakawa K."/>
            <person name="Katayama T."/>
            <person name="Toyoda A."/>
            <person name="Kunieda T."/>
        </authorList>
    </citation>
    <scope>NUCLEOTIDE SEQUENCE [LARGE SCALE GENOMIC DNA]</scope>
    <source>
        <strain evidence="5 6">YOKOZUNA-1</strain>
    </source>
</reference>
<dbReference type="PROSITE" id="PS51257">
    <property type="entry name" value="PROKAR_LIPOPROTEIN"/>
    <property type="match status" value="1"/>
</dbReference>
<feature type="domain" description="ZP" evidence="4">
    <location>
        <begin position="388"/>
        <end position="634"/>
    </location>
</feature>
<comment type="caution">
    <text evidence="5">The sequence shown here is derived from an EMBL/GenBank/DDBJ whole genome shotgun (WGS) entry which is preliminary data.</text>
</comment>
<organism evidence="5 6">
    <name type="scientific">Ramazzottius varieornatus</name>
    <name type="common">Water bear</name>
    <name type="synonym">Tardigrade</name>
    <dbReference type="NCBI Taxonomy" id="947166"/>
    <lineage>
        <taxon>Eukaryota</taxon>
        <taxon>Metazoa</taxon>
        <taxon>Ecdysozoa</taxon>
        <taxon>Tardigrada</taxon>
        <taxon>Eutardigrada</taxon>
        <taxon>Parachela</taxon>
        <taxon>Hypsibioidea</taxon>
        <taxon>Ramazzottiidae</taxon>
        <taxon>Ramazzottius</taxon>
    </lineage>
</organism>
<dbReference type="PROSITE" id="PS50948">
    <property type="entry name" value="PAN"/>
    <property type="match status" value="2"/>
</dbReference>